<dbReference type="STRING" id="457427.SSOG_07819"/>
<organism evidence="2 3">
    <name type="scientific">Streptomyces himastatinicus ATCC 53653</name>
    <dbReference type="NCBI Taxonomy" id="457427"/>
    <lineage>
        <taxon>Bacteria</taxon>
        <taxon>Bacillati</taxon>
        <taxon>Actinomycetota</taxon>
        <taxon>Actinomycetes</taxon>
        <taxon>Kitasatosporales</taxon>
        <taxon>Streptomycetaceae</taxon>
        <taxon>Streptomyces</taxon>
        <taxon>Streptomyces violaceusniger group</taxon>
    </lineage>
</organism>
<dbReference type="CDD" id="cd03443">
    <property type="entry name" value="PaaI_thioesterase"/>
    <property type="match status" value="1"/>
</dbReference>
<evidence type="ECO:0000313" key="3">
    <source>
        <dbReference type="Proteomes" id="UP000003963"/>
    </source>
</evidence>
<name>D9WQH2_9ACTN</name>
<feature type="domain" description="Thioesterase" evidence="1">
    <location>
        <begin position="62"/>
        <end position="135"/>
    </location>
</feature>
<evidence type="ECO:0000259" key="1">
    <source>
        <dbReference type="Pfam" id="PF03061"/>
    </source>
</evidence>
<dbReference type="RefSeq" id="WP_009719903.1">
    <property type="nucleotide sequence ID" value="NZ_GG657754.1"/>
</dbReference>
<reference evidence="2 3" key="1">
    <citation type="submission" date="2009-02" db="EMBL/GenBank/DDBJ databases">
        <title>Annotation of Streptomyces hygroscopicus strain ATCC 53653.</title>
        <authorList>
            <consortium name="The Broad Institute Genome Sequencing Platform"/>
            <consortium name="Broad Institute Microbial Sequencing Center"/>
            <person name="Fischbach M."/>
            <person name="Godfrey P."/>
            <person name="Ward D."/>
            <person name="Young S."/>
            <person name="Zeng Q."/>
            <person name="Koehrsen M."/>
            <person name="Alvarado L."/>
            <person name="Berlin A.M."/>
            <person name="Bochicchio J."/>
            <person name="Borenstein D."/>
            <person name="Chapman S.B."/>
            <person name="Chen Z."/>
            <person name="Engels R."/>
            <person name="Freedman E."/>
            <person name="Gellesch M."/>
            <person name="Goldberg J."/>
            <person name="Griggs A."/>
            <person name="Gujja S."/>
            <person name="Heilman E.R."/>
            <person name="Heiman D.I."/>
            <person name="Hepburn T.A."/>
            <person name="Howarth C."/>
            <person name="Jen D."/>
            <person name="Larson L."/>
            <person name="Lewis B."/>
            <person name="Mehta T."/>
            <person name="Park D."/>
            <person name="Pearson M."/>
            <person name="Richards J."/>
            <person name="Roberts A."/>
            <person name="Saif S."/>
            <person name="Shea T.D."/>
            <person name="Shenoy N."/>
            <person name="Sisk P."/>
            <person name="Stolte C."/>
            <person name="Sykes S.N."/>
            <person name="Thomson T."/>
            <person name="Walk T."/>
            <person name="White J."/>
            <person name="Yandava C."/>
            <person name="Straight P."/>
            <person name="Clardy J."/>
            <person name="Hung D."/>
            <person name="Kolter R."/>
            <person name="Mekalanos J."/>
            <person name="Walker S."/>
            <person name="Walsh C.T."/>
            <person name="Wieland-Brown L.C."/>
            <person name="Haas B."/>
            <person name="Nusbaum C."/>
            <person name="Birren B."/>
        </authorList>
    </citation>
    <scope>NUCLEOTIDE SEQUENCE [LARGE SCALE GENOMIC DNA]</scope>
    <source>
        <strain evidence="2 3">ATCC 53653</strain>
    </source>
</reference>
<sequence length="152" mass="16110">MSAPARDADAVPLPWAGRADHHCFGCAPATANPRGLSLTFERTGDRLGTAFVLDHHYESYPGVVHGGILGLICDETMGNLVVLRLGVPALTTSMRMRYLGVVSVGHRYRCTAEATEGAGGLLTARAEVLDEHGTPVATATAHYQPHQHAVEA</sequence>
<evidence type="ECO:0000313" key="2">
    <source>
        <dbReference type="EMBL" id="EFL28105.1"/>
    </source>
</evidence>
<dbReference type="HOGENOM" id="CLU_089876_6_2_11"/>
<dbReference type="AlphaFoldDB" id="D9WQH2"/>
<dbReference type="EMBL" id="GG657754">
    <property type="protein sequence ID" value="EFL28105.1"/>
    <property type="molecule type" value="Genomic_DNA"/>
</dbReference>
<keyword evidence="3" id="KW-1185">Reference proteome</keyword>
<accession>D9WQH2</accession>
<dbReference type="Pfam" id="PF03061">
    <property type="entry name" value="4HBT"/>
    <property type="match status" value="1"/>
</dbReference>
<protein>
    <submittedName>
        <fullName evidence="2">Putative thioesterase family protein</fullName>
    </submittedName>
</protein>
<dbReference type="InterPro" id="IPR029069">
    <property type="entry name" value="HotDog_dom_sf"/>
</dbReference>
<dbReference type="SUPFAM" id="SSF54637">
    <property type="entry name" value="Thioesterase/thiol ester dehydrase-isomerase"/>
    <property type="match status" value="1"/>
</dbReference>
<dbReference type="InterPro" id="IPR006683">
    <property type="entry name" value="Thioestr_dom"/>
</dbReference>
<dbReference type="OrthoDB" id="5505920at2"/>
<dbReference type="Proteomes" id="UP000003963">
    <property type="component" value="Unassembled WGS sequence"/>
</dbReference>
<gene>
    <name evidence="2" type="ORF">SSOG_07819</name>
</gene>
<dbReference type="Gene3D" id="3.10.129.10">
    <property type="entry name" value="Hotdog Thioesterase"/>
    <property type="match status" value="1"/>
</dbReference>
<proteinExistence type="predicted"/>